<accession>A0ABQ9LHT5</accession>
<evidence type="ECO:0000313" key="3">
    <source>
        <dbReference type="Proteomes" id="UP001174677"/>
    </source>
</evidence>
<sequence>AQRELQLRVEKNGELLRKLMEEQPSFFNSLSKSDQEQSPSSSAIMPSPRPSTHTATKSESKCHKRLRGESNSRAASSESIQLINIE</sequence>
<proteinExistence type="predicted"/>
<feature type="compositionally biased region" description="Polar residues" evidence="1">
    <location>
        <begin position="69"/>
        <end position="86"/>
    </location>
</feature>
<name>A0ABQ9LHT5_HEVBR</name>
<organism evidence="2 3">
    <name type="scientific">Hevea brasiliensis</name>
    <name type="common">Para rubber tree</name>
    <name type="synonym">Siphonia brasiliensis</name>
    <dbReference type="NCBI Taxonomy" id="3981"/>
    <lineage>
        <taxon>Eukaryota</taxon>
        <taxon>Viridiplantae</taxon>
        <taxon>Streptophyta</taxon>
        <taxon>Embryophyta</taxon>
        <taxon>Tracheophyta</taxon>
        <taxon>Spermatophyta</taxon>
        <taxon>Magnoliopsida</taxon>
        <taxon>eudicotyledons</taxon>
        <taxon>Gunneridae</taxon>
        <taxon>Pentapetalae</taxon>
        <taxon>rosids</taxon>
        <taxon>fabids</taxon>
        <taxon>Malpighiales</taxon>
        <taxon>Euphorbiaceae</taxon>
        <taxon>Crotonoideae</taxon>
        <taxon>Micrandreae</taxon>
        <taxon>Hevea</taxon>
    </lineage>
</organism>
<feature type="non-terminal residue" evidence="2">
    <location>
        <position position="1"/>
    </location>
</feature>
<keyword evidence="3" id="KW-1185">Reference proteome</keyword>
<reference evidence="2 3" key="1">
    <citation type="journal article" date="2023" name="Plant Biotechnol. J.">
        <title>Chromosome-level wild Hevea brasiliensis genome provides new tools for genomic-assisted breeding and valuable loci to elevate rubber yield.</title>
        <authorList>
            <person name="Cheng H."/>
            <person name="Song X."/>
            <person name="Hu Y."/>
            <person name="Wu T."/>
            <person name="Yang Q."/>
            <person name="An Z."/>
            <person name="Feng S."/>
            <person name="Deng Z."/>
            <person name="Wu W."/>
            <person name="Zeng X."/>
            <person name="Tu M."/>
            <person name="Wang X."/>
            <person name="Huang H."/>
        </authorList>
    </citation>
    <scope>NUCLEOTIDE SEQUENCE [LARGE SCALE GENOMIC DNA]</scope>
    <source>
        <strain evidence="2">MT/VB/25A 57/8</strain>
    </source>
</reference>
<feature type="region of interest" description="Disordered" evidence="1">
    <location>
        <begin position="26"/>
        <end position="86"/>
    </location>
</feature>
<protein>
    <submittedName>
        <fullName evidence="2">Uncharacterized protein</fullName>
    </submittedName>
</protein>
<feature type="compositionally biased region" description="Low complexity" evidence="1">
    <location>
        <begin position="29"/>
        <end position="42"/>
    </location>
</feature>
<comment type="caution">
    <text evidence="2">The sequence shown here is derived from an EMBL/GenBank/DDBJ whole genome shotgun (WGS) entry which is preliminary data.</text>
</comment>
<evidence type="ECO:0000256" key="1">
    <source>
        <dbReference type="SAM" id="MobiDB-lite"/>
    </source>
</evidence>
<dbReference type="EMBL" id="JARPOI010000012">
    <property type="protein sequence ID" value="KAJ9167534.1"/>
    <property type="molecule type" value="Genomic_DNA"/>
</dbReference>
<dbReference type="Proteomes" id="UP001174677">
    <property type="component" value="Chromosome 12"/>
</dbReference>
<evidence type="ECO:0000313" key="2">
    <source>
        <dbReference type="EMBL" id="KAJ9167534.1"/>
    </source>
</evidence>
<gene>
    <name evidence="2" type="ORF">P3X46_022180</name>
</gene>